<dbReference type="AlphaFoldDB" id="A0A7S3WN35"/>
<accession>A0A7S3WN35</accession>
<dbReference type="PANTHER" id="PTHR13037">
    <property type="entry name" value="FORMIN"/>
    <property type="match status" value="1"/>
</dbReference>
<evidence type="ECO:0000256" key="3">
    <source>
        <dbReference type="SAM" id="Phobius"/>
    </source>
</evidence>
<feature type="region of interest" description="Disordered" evidence="2">
    <location>
        <begin position="1"/>
        <end position="38"/>
    </location>
</feature>
<organism evidence="4">
    <name type="scientific">Emiliania huxleyi</name>
    <name type="common">Coccolithophore</name>
    <name type="synonym">Pontosphaera huxleyi</name>
    <dbReference type="NCBI Taxonomy" id="2903"/>
    <lineage>
        <taxon>Eukaryota</taxon>
        <taxon>Haptista</taxon>
        <taxon>Haptophyta</taxon>
        <taxon>Prymnesiophyceae</taxon>
        <taxon>Isochrysidales</taxon>
        <taxon>Noelaerhabdaceae</taxon>
        <taxon>Emiliania</taxon>
    </lineage>
</organism>
<keyword evidence="3" id="KW-0812">Transmembrane</keyword>
<keyword evidence="3" id="KW-1133">Transmembrane helix</keyword>
<protein>
    <submittedName>
        <fullName evidence="4">Uncharacterized protein</fullName>
    </submittedName>
</protein>
<feature type="region of interest" description="Disordered" evidence="2">
    <location>
        <begin position="164"/>
        <end position="196"/>
    </location>
</feature>
<evidence type="ECO:0000313" key="4">
    <source>
        <dbReference type="EMBL" id="CAE0565480.1"/>
    </source>
</evidence>
<dbReference type="PANTHER" id="PTHR13037:SF24">
    <property type="entry name" value="POLYCOMB PROTEIN PCL-RELATED"/>
    <property type="match status" value="1"/>
</dbReference>
<feature type="transmembrane region" description="Helical" evidence="3">
    <location>
        <begin position="128"/>
        <end position="154"/>
    </location>
</feature>
<dbReference type="EMBL" id="HBIR01034939">
    <property type="protein sequence ID" value="CAE0565480.1"/>
    <property type="molecule type" value="Transcribed_RNA"/>
</dbReference>
<name>A0A7S3WN35_EMIHU</name>
<feature type="region of interest" description="Disordered" evidence="2">
    <location>
        <begin position="51"/>
        <end position="96"/>
    </location>
</feature>
<reference evidence="4" key="1">
    <citation type="submission" date="2021-01" db="EMBL/GenBank/DDBJ databases">
        <authorList>
            <person name="Corre E."/>
            <person name="Pelletier E."/>
            <person name="Niang G."/>
            <person name="Scheremetjew M."/>
            <person name="Finn R."/>
            <person name="Kale V."/>
            <person name="Holt S."/>
            <person name="Cochrane G."/>
            <person name="Meng A."/>
            <person name="Brown T."/>
            <person name="Cohen L."/>
        </authorList>
    </citation>
    <scope>NUCLEOTIDE SEQUENCE</scope>
    <source>
        <strain evidence="4">379</strain>
    </source>
</reference>
<proteinExistence type="predicted"/>
<feature type="compositionally biased region" description="Low complexity" evidence="2">
    <location>
        <begin position="26"/>
        <end position="38"/>
    </location>
</feature>
<keyword evidence="3" id="KW-0472">Membrane</keyword>
<evidence type="ECO:0000256" key="2">
    <source>
        <dbReference type="SAM" id="MobiDB-lite"/>
    </source>
</evidence>
<evidence type="ECO:0000256" key="1">
    <source>
        <dbReference type="ARBA" id="ARBA00022581"/>
    </source>
</evidence>
<feature type="compositionally biased region" description="Gly residues" evidence="2">
    <location>
        <begin position="68"/>
        <end position="77"/>
    </location>
</feature>
<sequence>MPTPVTGKARAKRSRKPQRDGTPYHSAATSAAASSTAAVTTTNIAVTAALEEAEPPDSSVAASDTLLGEGGAAAGGKPGRENRKLKQPNGKVAPARCRTAAQREACKFVQLGQEGRLAARSPTHARRLAWCAACAVLQLTLIAALGTSLAPAFLRSLLPSRLPPPPQLPTPPQPPPLLPPPLPPWLPPPSPPPPRPPPPPCGQWCGLRFRQPPSLPCGVLLYANPRGPGGEVSASLRQLGEGLGWPYYEAGDAVDDEGCASASRRPPRGGSRRTTWACVLSNVRSQLRAGRSPRMLIETHRNLNARRLGLIADPGFHASVIRPLQSALNGSKAGCRLVRAISLSDGASHVAARAAAFQVPAGDYADFASRWPNDQVAFVSGGRNASHLRTARELLTSTYDLVGKASDPAGLLDALRRLLRWPLWAQLATTATAGPAAGPAAPTFSLSEDEWSHAAGQGRLDDALLAAFCESEIGCDPWPPPSPPAPPPPPARCGGSGECLGKLTSQKCSAMLRDPEHKFYGMWASVGWEIRAPNEPACFDTYTETLGADWFGYVLDHRNCAQRPGPGPATPAYGWNEDSGPLRKPSVFGFSQTMAGYCHGTGWSTDWPGSACAGRFNILRTSGYDFCRNVEWMVCAAGGHAGVGNGDIIFTYKPSALDIGLLNDHDGYHENDLYYLEVCALNELCGNYEEIFRAEVGETFRCRVDAERWAAAAEDLRAFG</sequence>
<keyword evidence="1" id="KW-0945">Host-virus interaction</keyword>
<gene>
    <name evidence="4" type="ORF">EHUX00137_LOCUS27231</name>
</gene>